<protein>
    <recommendedName>
        <fullName evidence="11">Peptidase M50 domain-containing protein</fullName>
    </recommendedName>
</protein>
<evidence type="ECO:0000256" key="9">
    <source>
        <dbReference type="ARBA" id="ARBA00023136"/>
    </source>
</evidence>
<dbReference type="PANTHER" id="PTHR42837:SF2">
    <property type="entry name" value="MEMBRANE METALLOPROTEASE ARASP2, CHLOROPLASTIC-RELATED"/>
    <property type="match status" value="1"/>
</dbReference>
<sequence>MLITIIIAFFSLVGLMTLHEFGHFLFAKKFGVKVEEFGIGYPPRIFGKKIGETIYSLNLLPFGAFVRLPGEIGENHSPDSFSQQPISKRVLIILGGVLSFWIIAAIIFSIVFTLGAPIAIDDETDGDLINPRVQIVGLAKD</sequence>
<comment type="subcellular location">
    <subcellularLocation>
        <location evidence="2">Membrane</location>
        <topology evidence="2">Multi-pass membrane protein</topology>
    </subcellularLocation>
</comment>
<comment type="caution">
    <text evidence="12">The sequence shown here is derived from an EMBL/GenBank/DDBJ whole genome shotgun (WGS) entry which is preliminary data.</text>
</comment>
<gene>
    <name evidence="12" type="ORF">LCGC14_2696980</name>
</gene>
<keyword evidence="8" id="KW-0482">Metalloprotease</keyword>
<organism evidence="12">
    <name type="scientific">marine sediment metagenome</name>
    <dbReference type="NCBI Taxonomy" id="412755"/>
    <lineage>
        <taxon>unclassified sequences</taxon>
        <taxon>metagenomes</taxon>
        <taxon>ecological metagenomes</taxon>
    </lineage>
</organism>
<dbReference type="GO" id="GO:0004222">
    <property type="term" value="F:metalloendopeptidase activity"/>
    <property type="evidence" value="ECO:0007669"/>
    <property type="project" value="InterPro"/>
</dbReference>
<evidence type="ECO:0000256" key="5">
    <source>
        <dbReference type="ARBA" id="ARBA00022801"/>
    </source>
</evidence>
<evidence type="ECO:0000256" key="4">
    <source>
        <dbReference type="ARBA" id="ARBA00022692"/>
    </source>
</evidence>
<dbReference type="GO" id="GO:0016020">
    <property type="term" value="C:membrane"/>
    <property type="evidence" value="ECO:0007669"/>
    <property type="project" value="UniProtKB-SubCell"/>
</dbReference>
<dbReference type="InterPro" id="IPR004387">
    <property type="entry name" value="Pept_M50_Zn"/>
</dbReference>
<dbReference type="AlphaFoldDB" id="A0A0F9C8N6"/>
<evidence type="ECO:0000256" key="10">
    <source>
        <dbReference type="SAM" id="Phobius"/>
    </source>
</evidence>
<name>A0A0F9C8N6_9ZZZZ</name>
<comment type="cofactor">
    <cofactor evidence="1">
        <name>Zn(2+)</name>
        <dbReference type="ChEBI" id="CHEBI:29105"/>
    </cofactor>
</comment>
<feature type="transmembrane region" description="Helical" evidence="10">
    <location>
        <begin position="6"/>
        <end position="26"/>
    </location>
</feature>
<evidence type="ECO:0000256" key="8">
    <source>
        <dbReference type="ARBA" id="ARBA00023049"/>
    </source>
</evidence>
<evidence type="ECO:0000313" key="12">
    <source>
        <dbReference type="EMBL" id="KKK93026.1"/>
    </source>
</evidence>
<feature type="non-terminal residue" evidence="12">
    <location>
        <position position="141"/>
    </location>
</feature>
<evidence type="ECO:0000256" key="6">
    <source>
        <dbReference type="ARBA" id="ARBA00022833"/>
    </source>
</evidence>
<keyword evidence="6" id="KW-0862">Zinc</keyword>
<evidence type="ECO:0000259" key="11">
    <source>
        <dbReference type="Pfam" id="PF02163"/>
    </source>
</evidence>
<reference evidence="12" key="1">
    <citation type="journal article" date="2015" name="Nature">
        <title>Complex archaea that bridge the gap between prokaryotes and eukaryotes.</title>
        <authorList>
            <person name="Spang A."/>
            <person name="Saw J.H."/>
            <person name="Jorgensen S.L."/>
            <person name="Zaremba-Niedzwiedzka K."/>
            <person name="Martijn J."/>
            <person name="Lind A.E."/>
            <person name="van Eijk R."/>
            <person name="Schleper C."/>
            <person name="Guy L."/>
            <person name="Ettema T.J."/>
        </authorList>
    </citation>
    <scope>NUCLEOTIDE SEQUENCE</scope>
</reference>
<feature type="domain" description="Peptidase M50" evidence="11">
    <location>
        <begin position="9"/>
        <end position="114"/>
    </location>
</feature>
<dbReference type="Pfam" id="PF02163">
    <property type="entry name" value="Peptidase_M50"/>
    <property type="match status" value="1"/>
</dbReference>
<keyword evidence="3" id="KW-0645">Protease</keyword>
<dbReference type="InterPro" id="IPR008915">
    <property type="entry name" value="Peptidase_M50"/>
</dbReference>
<evidence type="ECO:0000256" key="2">
    <source>
        <dbReference type="ARBA" id="ARBA00004141"/>
    </source>
</evidence>
<keyword evidence="9 10" id="KW-0472">Membrane</keyword>
<evidence type="ECO:0000256" key="3">
    <source>
        <dbReference type="ARBA" id="ARBA00022670"/>
    </source>
</evidence>
<evidence type="ECO:0000256" key="1">
    <source>
        <dbReference type="ARBA" id="ARBA00001947"/>
    </source>
</evidence>
<dbReference type="EMBL" id="LAZR01047952">
    <property type="protein sequence ID" value="KKK93026.1"/>
    <property type="molecule type" value="Genomic_DNA"/>
</dbReference>
<dbReference type="CDD" id="cd06163">
    <property type="entry name" value="S2P-M50_PDZ_RseP-like"/>
    <property type="match status" value="1"/>
</dbReference>
<dbReference type="GO" id="GO:0006508">
    <property type="term" value="P:proteolysis"/>
    <property type="evidence" value="ECO:0007669"/>
    <property type="project" value="UniProtKB-KW"/>
</dbReference>
<accession>A0A0F9C8N6</accession>
<keyword evidence="7 10" id="KW-1133">Transmembrane helix</keyword>
<dbReference type="PANTHER" id="PTHR42837">
    <property type="entry name" value="REGULATOR OF SIGMA-E PROTEASE RSEP"/>
    <property type="match status" value="1"/>
</dbReference>
<feature type="transmembrane region" description="Helical" evidence="10">
    <location>
        <begin position="90"/>
        <end position="120"/>
    </location>
</feature>
<keyword evidence="4 10" id="KW-0812">Transmembrane</keyword>
<keyword evidence="5" id="KW-0378">Hydrolase</keyword>
<proteinExistence type="predicted"/>
<evidence type="ECO:0000256" key="7">
    <source>
        <dbReference type="ARBA" id="ARBA00022989"/>
    </source>
</evidence>